<keyword evidence="15 19" id="KW-0472">Membrane</keyword>
<evidence type="ECO:0000256" key="10">
    <source>
        <dbReference type="ARBA" id="ARBA00022734"/>
    </source>
</evidence>
<dbReference type="PANTHER" id="PTHR27007">
    <property type="match status" value="1"/>
</dbReference>
<feature type="domain" description="Protein kinase" evidence="20">
    <location>
        <begin position="317"/>
        <end position="597"/>
    </location>
</feature>
<keyword evidence="9" id="KW-0732">Signal</keyword>
<evidence type="ECO:0000256" key="2">
    <source>
        <dbReference type="ARBA" id="ARBA00008536"/>
    </source>
</evidence>
<name>A0ABD3S9M0_9LAMI</name>
<proteinExistence type="inferred from homology"/>
<evidence type="ECO:0000256" key="5">
    <source>
        <dbReference type="ARBA" id="ARBA00022475"/>
    </source>
</evidence>
<dbReference type="GO" id="GO:0030246">
    <property type="term" value="F:carbohydrate binding"/>
    <property type="evidence" value="ECO:0007669"/>
    <property type="project" value="UniProtKB-KW"/>
</dbReference>
<sequence length="639" mass="71517">MRNLTLLGDSYLRNGVVGLTRELTVPSSSSGSVIYNYPISFFDLETNITASFSTRFSFSIDNINPSSFGDGLTFFLSPNNQTLGSPGGYLGLVNSSQLTKNRFIAIEFDTKLDLHFNDPDDNHVGLDIDSLISVKTVNPMSRAINLKSGNLITCWIDYLNERKKLEVFLSYSSFKPDEPLLSVDIDLSDYLKDFMFVGFSASTEGSTELHYVENWSFQTLGFRPVRPRIHPHNVSDNTLPLRPPIPVSDSGSRNHKRVGLGLGIGFPAFFCAVLVVFGWVSVKKWRGSKEEKNLKAELVTGPRQFDYKELKLATRGFHPSRILGHGAFGTVYKAFFVDSGFIAAVKRSKHTHEGKTEFLAELSIIACLRHKNLVQLLGWCVEKGELLLVYEFMPNGSLDNVLYPDSENGNPLQWTHRYNIAVGLASALTYLHQECEMQVIHRDIKTSNILLDVNYNARLGDFGLARLMDHGKSPVSTLTAGTMGYLAPEYLQYGKATEKTDVFSYGVVILELACGMRPIERERESQKMVNLVDWVWKLYSEGKIVMAADERMEGDFDELEMKKLLLVGLSCANPDSLERPSMRRVFQILNNEAEPLVVPKAKPSLTFSNSLPLSINEIVSDCEEEVCGSPGSQFEIRVD</sequence>
<dbReference type="Proteomes" id="UP001634393">
    <property type="component" value="Unassembled WGS sequence"/>
</dbReference>
<dbReference type="InterPro" id="IPR000719">
    <property type="entry name" value="Prot_kinase_dom"/>
</dbReference>
<dbReference type="InterPro" id="IPR050528">
    <property type="entry name" value="L-type_Lectin-RKs"/>
</dbReference>
<keyword evidence="10" id="KW-0430">Lectin</keyword>
<evidence type="ECO:0000259" key="20">
    <source>
        <dbReference type="PROSITE" id="PS50011"/>
    </source>
</evidence>
<keyword evidence="5" id="KW-1003">Cell membrane</keyword>
<keyword evidence="13 18" id="KW-0067">ATP-binding</keyword>
<accession>A0ABD3S9M0</accession>
<evidence type="ECO:0000256" key="6">
    <source>
        <dbReference type="ARBA" id="ARBA00022527"/>
    </source>
</evidence>
<keyword evidence="6" id="KW-0723">Serine/threonine-protein kinase</keyword>
<dbReference type="InterPro" id="IPR008271">
    <property type="entry name" value="Ser/Thr_kinase_AS"/>
</dbReference>
<dbReference type="InterPro" id="IPR011009">
    <property type="entry name" value="Kinase-like_dom_sf"/>
</dbReference>
<dbReference type="EMBL" id="JBJXBP010000007">
    <property type="protein sequence ID" value="KAL3821131.1"/>
    <property type="molecule type" value="Genomic_DNA"/>
</dbReference>
<dbReference type="PROSITE" id="PS50011">
    <property type="entry name" value="PROTEIN_KINASE_DOM"/>
    <property type="match status" value="1"/>
</dbReference>
<comment type="caution">
    <text evidence="21">The sequence shown here is derived from an EMBL/GenBank/DDBJ whole genome shotgun (WGS) entry which is preliminary data.</text>
</comment>
<protein>
    <recommendedName>
        <fullName evidence="4">non-specific serine/threonine protein kinase</fullName>
        <ecNumber evidence="4">2.7.11.1</ecNumber>
    </recommendedName>
</protein>
<comment type="similarity">
    <text evidence="3">In the C-terminal section; belongs to the protein kinase superfamily. Ser/Thr protein kinase family.</text>
</comment>
<keyword evidence="7" id="KW-0808">Transferase</keyword>
<dbReference type="SMART" id="SM00220">
    <property type="entry name" value="S_TKc"/>
    <property type="match status" value="1"/>
</dbReference>
<dbReference type="AlphaFoldDB" id="A0ABD3S9M0"/>
<evidence type="ECO:0000256" key="19">
    <source>
        <dbReference type="SAM" id="Phobius"/>
    </source>
</evidence>
<keyword evidence="16" id="KW-0675">Receptor</keyword>
<evidence type="ECO:0000256" key="3">
    <source>
        <dbReference type="ARBA" id="ARBA00010217"/>
    </source>
</evidence>
<dbReference type="FunFam" id="2.60.120.200:FF:000141">
    <property type="entry name" value="L-type lectin-domain containing receptor kinase VIII.1"/>
    <property type="match status" value="1"/>
</dbReference>
<evidence type="ECO:0000256" key="14">
    <source>
        <dbReference type="ARBA" id="ARBA00022989"/>
    </source>
</evidence>
<dbReference type="FunFam" id="3.30.200.20:FF:000372">
    <property type="entry name" value="L-type lectin-domain containing receptor kinase VIII.1"/>
    <property type="match status" value="1"/>
</dbReference>
<evidence type="ECO:0000256" key="12">
    <source>
        <dbReference type="ARBA" id="ARBA00022777"/>
    </source>
</evidence>
<evidence type="ECO:0000313" key="22">
    <source>
        <dbReference type="Proteomes" id="UP001634393"/>
    </source>
</evidence>
<keyword evidence="8 19" id="KW-0812">Transmembrane</keyword>
<feature type="transmembrane region" description="Helical" evidence="19">
    <location>
        <begin position="258"/>
        <end position="282"/>
    </location>
</feature>
<keyword evidence="17" id="KW-0325">Glycoprotein</keyword>
<dbReference type="SUPFAM" id="SSF49899">
    <property type="entry name" value="Concanavalin A-like lectins/glucanases"/>
    <property type="match status" value="1"/>
</dbReference>
<evidence type="ECO:0000256" key="4">
    <source>
        <dbReference type="ARBA" id="ARBA00012513"/>
    </source>
</evidence>
<reference evidence="21 22" key="1">
    <citation type="submission" date="2024-12" db="EMBL/GenBank/DDBJ databases">
        <title>The unique morphological basis and parallel evolutionary history of personate flowers in Penstemon.</title>
        <authorList>
            <person name="Depatie T.H."/>
            <person name="Wessinger C.A."/>
        </authorList>
    </citation>
    <scope>NUCLEOTIDE SEQUENCE [LARGE SCALE GENOMIC DNA]</scope>
    <source>
        <strain evidence="21">WTNN_2</strain>
        <tissue evidence="21">Leaf</tissue>
    </source>
</reference>
<dbReference type="GO" id="GO:0005524">
    <property type="term" value="F:ATP binding"/>
    <property type="evidence" value="ECO:0007669"/>
    <property type="project" value="UniProtKB-UniRule"/>
</dbReference>
<dbReference type="CDD" id="cd06899">
    <property type="entry name" value="lectin_legume_LecRK_Arcelin_ConA"/>
    <property type="match status" value="1"/>
</dbReference>
<dbReference type="Gene3D" id="3.30.200.20">
    <property type="entry name" value="Phosphorylase Kinase, domain 1"/>
    <property type="match status" value="1"/>
</dbReference>
<keyword evidence="11 18" id="KW-0547">Nucleotide-binding</keyword>
<dbReference type="InterPro" id="IPR017441">
    <property type="entry name" value="Protein_kinase_ATP_BS"/>
</dbReference>
<evidence type="ECO:0000256" key="8">
    <source>
        <dbReference type="ARBA" id="ARBA00022692"/>
    </source>
</evidence>
<dbReference type="InterPro" id="IPR001220">
    <property type="entry name" value="Legume_lectin_dom"/>
</dbReference>
<dbReference type="Pfam" id="PF00069">
    <property type="entry name" value="Pkinase"/>
    <property type="match status" value="1"/>
</dbReference>
<dbReference type="GO" id="GO:0004674">
    <property type="term" value="F:protein serine/threonine kinase activity"/>
    <property type="evidence" value="ECO:0007669"/>
    <property type="project" value="UniProtKB-KW"/>
</dbReference>
<organism evidence="21 22">
    <name type="scientific">Penstemon smallii</name>
    <dbReference type="NCBI Taxonomy" id="265156"/>
    <lineage>
        <taxon>Eukaryota</taxon>
        <taxon>Viridiplantae</taxon>
        <taxon>Streptophyta</taxon>
        <taxon>Embryophyta</taxon>
        <taxon>Tracheophyta</taxon>
        <taxon>Spermatophyta</taxon>
        <taxon>Magnoliopsida</taxon>
        <taxon>eudicotyledons</taxon>
        <taxon>Gunneridae</taxon>
        <taxon>Pentapetalae</taxon>
        <taxon>asterids</taxon>
        <taxon>lamiids</taxon>
        <taxon>Lamiales</taxon>
        <taxon>Plantaginaceae</taxon>
        <taxon>Cheloneae</taxon>
        <taxon>Penstemon</taxon>
    </lineage>
</organism>
<evidence type="ECO:0000256" key="17">
    <source>
        <dbReference type="ARBA" id="ARBA00023180"/>
    </source>
</evidence>
<evidence type="ECO:0000256" key="16">
    <source>
        <dbReference type="ARBA" id="ARBA00023170"/>
    </source>
</evidence>
<evidence type="ECO:0000313" key="21">
    <source>
        <dbReference type="EMBL" id="KAL3821131.1"/>
    </source>
</evidence>
<evidence type="ECO:0000256" key="1">
    <source>
        <dbReference type="ARBA" id="ARBA00004251"/>
    </source>
</evidence>
<evidence type="ECO:0000256" key="11">
    <source>
        <dbReference type="ARBA" id="ARBA00022741"/>
    </source>
</evidence>
<dbReference type="GO" id="GO:0002229">
    <property type="term" value="P:defense response to oomycetes"/>
    <property type="evidence" value="ECO:0007669"/>
    <property type="project" value="UniProtKB-ARBA"/>
</dbReference>
<evidence type="ECO:0000256" key="15">
    <source>
        <dbReference type="ARBA" id="ARBA00023136"/>
    </source>
</evidence>
<evidence type="ECO:0000256" key="9">
    <source>
        <dbReference type="ARBA" id="ARBA00022729"/>
    </source>
</evidence>
<dbReference type="Gene3D" id="1.10.510.10">
    <property type="entry name" value="Transferase(Phosphotransferase) domain 1"/>
    <property type="match status" value="1"/>
</dbReference>
<gene>
    <name evidence="21" type="ORF">ACJIZ3_007036</name>
</gene>
<comment type="similarity">
    <text evidence="2">In the N-terminal section; belongs to the leguminous lectin family.</text>
</comment>
<dbReference type="Gene3D" id="2.60.120.200">
    <property type="match status" value="1"/>
</dbReference>
<keyword evidence="12" id="KW-0418">Kinase</keyword>
<keyword evidence="14 19" id="KW-1133">Transmembrane helix</keyword>
<keyword evidence="22" id="KW-1185">Reference proteome</keyword>
<evidence type="ECO:0000256" key="7">
    <source>
        <dbReference type="ARBA" id="ARBA00022679"/>
    </source>
</evidence>
<dbReference type="CDD" id="cd14066">
    <property type="entry name" value="STKc_IRAK"/>
    <property type="match status" value="1"/>
</dbReference>
<comment type="subcellular location">
    <subcellularLocation>
        <location evidence="1">Cell membrane</location>
        <topology evidence="1">Single-pass type I membrane protein</topology>
    </subcellularLocation>
</comment>
<dbReference type="Pfam" id="PF00139">
    <property type="entry name" value="Lectin_legB"/>
    <property type="match status" value="1"/>
</dbReference>
<evidence type="ECO:0000256" key="13">
    <source>
        <dbReference type="ARBA" id="ARBA00022840"/>
    </source>
</evidence>
<dbReference type="EC" id="2.7.11.1" evidence="4"/>
<dbReference type="FunFam" id="1.10.510.10:FF:000342">
    <property type="entry name" value="L-type lectin-domain containing receptor kinase VIII.1"/>
    <property type="match status" value="1"/>
</dbReference>
<dbReference type="PROSITE" id="PS00107">
    <property type="entry name" value="PROTEIN_KINASE_ATP"/>
    <property type="match status" value="1"/>
</dbReference>
<feature type="binding site" evidence="18">
    <location>
        <position position="346"/>
    </location>
    <ligand>
        <name>ATP</name>
        <dbReference type="ChEBI" id="CHEBI:30616"/>
    </ligand>
</feature>
<dbReference type="PROSITE" id="PS00108">
    <property type="entry name" value="PROTEIN_KINASE_ST"/>
    <property type="match status" value="1"/>
</dbReference>
<dbReference type="InterPro" id="IPR013320">
    <property type="entry name" value="ConA-like_dom_sf"/>
</dbReference>
<evidence type="ECO:0000256" key="18">
    <source>
        <dbReference type="PROSITE-ProRule" id="PRU10141"/>
    </source>
</evidence>
<dbReference type="GO" id="GO:0005886">
    <property type="term" value="C:plasma membrane"/>
    <property type="evidence" value="ECO:0007669"/>
    <property type="project" value="UniProtKB-SubCell"/>
</dbReference>
<dbReference type="SUPFAM" id="SSF56112">
    <property type="entry name" value="Protein kinase-like (PK-like)"/>
    <property type="match status" value="1"/>
</dbReference>